<keyword evidence="3" id="KW-0520">NAD</keyword>
<organism evidence="7 8">
    <name type="scientific">Mesorhizobium vachelliae</name>
    <dbReference type="NCBI Taxonomy" id="3072309"/>
    <lineage>
        <taxon>Bacteria</taxon>
        <taxon>Pseudomonadati</taxon>
        <taxon>Pseudomonadota</taxon>
        <taxon>Alphaproteobacteria</taxon>
        <taxon>Hyphomicrobiales</taxon>
        <taxon>Phyllobacteriaceae</taxon>
        <taxon>Mesorhizobium</taxon>
    </lineage>
</organism>
<dbReference type="Gene3D" id="3.40.50.720">
    <property type="entry name" value="NAD(P)-binding Rossmann-like Domain"/>
    <property type="match status" value="2"/>
</dbReference>
<accession>A0ABU5ACN3</accession>
<evidence type="ECO:0000313" key="8">
    <source>
        <dbReference type="Proteomes" id="UP001285154"/>
    </source>
</evidence>
<gene>
    <name evidence="7" type="ORF">RFM42_29445</name>
</gene>
<dbReference type="InterPro" id="IPR036291">
    <property type="entry name" value="NAD(P)-bd_dom_sf"/>
</dbReference>
<dbReference type="Pfam" id="PF00389">
    <property type="entry name" value="2-Hacid_dh"/>
    <property type="match status" value="1"/>
</dbReference>
<name>A0ABU5ACN3_9HYPH</name>
<comment type="caution">
    <text evidence="7">The sequence shown here is derived from an EMBL/GenBank/DDBJ whole genome shotgun (WGS) entry which is preliminary data.</text>
</comment>
<proteinExistence type="inferred from homology"/>
<dbReference type="SUPFAM" id="SSF51735">
    <property type="entry name" value="NAD(P)-binding Rossmann-fold domains"/>
    <property type="match status" value="1"/>
</dbReference>
<evidence type="ECO:0000313" key="7">
    <source>
        <dbReference type="EMBL" id="MDX8535150.1"/>
    </source>
</evidence>
<keyword evidence="8" id="KW-1185">Reference proteome</keyword>
<dbReference type="Pfam" id="PF02826">
    <property type="entry name" value="2-Hacid_dh_C"/>
    <property type="match status" value="1"/>
</dbReference>
<sequence length="340" mass="37925">MKPILVLDQYWRKLEELFSASDYRRLESACNIIGGTNWSMPQETLDANLETMRFLVASRPMMDRQRLAQATNLQAIIEVSGNFPPSVDYQACFERGVSVLSCAPGFRNSVAEMALGMMIAGGRGMVEEHLAFQAGYEHWLDDNPTTDFSLYDQTVGFVGYGSIARELTRLLQPFSPRIAAFDPWLKAENVTIPGVELMSLDELIEHSRCVVIAATPTDQNRGLVDETAIRRMKRGTLVVLISRAHLVDFDALMKAARDRHIRVAIDVFPSEPVSLDDPVRSLPNSILSPHRAAAVEGGRHLIGRMIADDISEMIAGREPRQLQKARPGYVEHIVAVRKGH</sequence>
<comment type="similarity">
    <text evidence="1 4">Belongs to the D-isomer specific 2-hydroxyacid dehydrogenase family.</text>
</comment>
<evidence type="ECO:0000259" key="6">
    <source>
        <dbReference type="Pfam" id="PF02826"/>
    </source>
</evidence>
<evidence type="ECO:0000256" key="3">
    <source>
        <dbReference type="ARBA" id="ARBA00023027"/>
    </source>
</evidence>
<dbReference type="InterPro" id="IPR050857">
    <property type="entry name" value="D-2-hydroxyacid_DH"/>
</dbReference>
<evidence type="ECO:0000256" key="4">
    <source>
        <dbReference type="RuleBase" id="RU003719"/>
    </source>
</evidence>
<feature type="domain" description="D-isomer specific 2-hydroxyacid dehydrogenase NAD-binding" evidence="6">
    <location>
        <begin position="115"/>
        <end position="292"/>
    </location>
</feature>
<keyword evidence="2 4" id="KW-0560">Oxidoreductase</keyword>
<dbReference type="InterPro" id="IPR006139">
    <property type="entry name" value="D-isomer_2_OHA_DH_cat_dom"/>
</dbReference>
<dbReference type="RefSeq" id="WP_320252809.1">
    <property type="nucleotide sequence ID" value="NZ_JAVIIQ010000017.1"/>
</dbReference>
<reference evidence="7 8" key="1">
    <citation type="submission" date="2023-08" db="EMBL/GenBank/DDBJ databases">
        <title>Implementing the SeqCode for naming new Mesorhizobium species isolated from Vachellia karroo root nodules.</title>
        <authorList>
            <person name="Van Lill M."/>
        </authorList>
    </citation>
    <scope>NUCLEOTIDE SEQUENCE [LARGE SCALE GENOMIC DNA]</scope>
    <source>
        <strain evidence="7 8">VK25D</strain>
    </source>
</reference>
<protein>
    <submittedName>
        <fullName evidence="7">NAD(P)-dependent oxidoreductase</fullName>
    </submittedName>
</protein>
<evidence type="ECO:0000256" key="1">
    <source>
        <dbReference type="ARBA" id="ARBA00005854"/>
    </source>
</evidence>
<dbReference type="Proteomes" id="UP001285154">
    <property type="component" value="Unassembled WGS sequence"/>
</dbReference>
<dbReference type="PANTHER" id="PTHR42789">
    <property type="entry name" value="D-ISOMER SPECIFIC 2-HYDROXYACID DEHYDROGENASE FAMILY PROTEIN (AFU_ORTHOLOGUE AFUA_6G10090)"/>
    <property type="match status" value="1"/>
</dbReference>
<feature type="domain" description="D-isomer specific 2-hydroxyacid dehydrogenase catalytic" evidence="5">
    <location>
        <begin position="39"/>
        <end position="320"/>
    </location>
</feature>
<evidence type="ECO:0000256" key="2">
    <source>
        <dbReference type="ARBA" id="ARBA00023002"/>
    </source>
</evidence>
<evidence type="ECO:0000259" key="5">
    <source>
        <dbReference type="Pfam" id="PF00389"/>
    </source>
</evidence>
<dbReference type="PANTHER" id="PTHR42789:SF1">
    <property type="entry name" value="D-ISOMER SPECIFIC 2-HYDROXYACID DEHYDROGENASE FAMILY PROTEIN (AFU_ORTHOLOGUE AFUA_6G10090)"/>
    <property type="match status" value="1"/>
</dbReference>
<dbReference type="SUPFAM" id="SSF52283">
    <property type="entry name" value="Formate/glycerate dehydrogenase catalytic domain-like"/>
    <property type="match status" value="1"/>
</dbReference>
<dbReference type="InterPro" id="IPR006140">
    <property type="entry name" value="D-isomer_DH_NAD-bd"/>
</dbReference>
<dbReference type="EMBL" id="JAVIIQ010000017">
    <property type="protein sequence ID" value="MDX8535150.1"/>
    <property type="molecule type" value="Genomic_DNA"/>
</dbReference>